<accession>A0A811UEC4</accession>
<dbReference type="AlphaFoldDB" id="A0A811UEC4"/>
<protein>
    <submittedName>
        <fullName evidence="2">(Mediterranean fruit fly) hypothetical protein</fullName>
    </submittedName>
</protein>
<sequence>MLLLMRERLIYARTDHELRLPPKPTTTPTPYVHTTPKPRRKPPVNHQNKGLNEVVRAKETHHATNQMQENDIFAGLSGTGGAFFGSANTLSSNGALGDAAGAALGNANANSNSHANGNFNTLSNGLINGAEVHTQLPTRNAGIYEKTHKSPTGVVPSPRSPWVFANGAAPQMHFSTQRLLLAANTITLFYVALSLFKFISHELSVAKVTATTLWRANG</sequence>
<organism evidence="2 3">
    <name type="scientific">Ceratitis capitata</name>
    <name type="common">Mediterranean fruit fly</name>
    <name type="synonym">Tephritis capitata</name>
    <dbReference type="NCBI Taxonomy" id="7213"/>
    <lineage>
        <taxon>Eukaryota</taxon>
        <taxon>Metazoa</taxon>
        <taxon>Ecdysozoa</taxon>
        <taxon>Arthropoda</taxon>
        <taxon>Hexapoda</taxon>
        <taxon>Insecta</taxon>
        <taxon>Pterygota</taxon>
        <taxon>Neoptera</taxon>
        <taxon>Endopterygota</taxon>
        <taxon>Diptera</taxon>
        <taxon>Brachycera</taxon>
        <taxon>Muscomorpha</taxon>
        <taxon>Tephritoidea</taxon>
        <taxon>Tephritidae</taxon>
        <taxon>Ceratitis</taxon>
        <taxon>Ceratitis</taxon>
    </lineage>
</organism>
<proteinExistence type="predicted"/>
<feature type="region of interest" description="Disordered" evidence="1">
    <location>
        <begin position="18"/>
        <end position="47"/>
    </location>
</feature>
<dbReference type="Proteomes" id="UP000606786">
    <property type="component" value="Unassembled WGS sequence"/>
</dbReference>
<comment type="caution">
    <text evidence="2">The sequence shown here is derived from an EMBL/GenBank/DDBJ whole genome shotgun (WGS) entry which is preliminary data.</text>
</comment>
<gene>
    <name evidence="2" type="ORF">CCAP1982_LOCUS5892</name>
</gene>
<name>A0A811UEC4_CERCA</name>
<dbReference type="EMBL" id="CAJHJT010000012">
    <property type="protein sequence ID" value="CAD6997259.1"/>
    <property type="molecule type" value="Genomic_DNA"/>
</dbReference>
<dbReference type="OrthoDB" id="10012075at2759"/>
<evidence type="ECO:0000313" key="3">
    <source>
        <dbReference type="Proteomes" id="UP000606786"/>
    </source>
</evidence>
<reference evidence="2" key="1">
    <citation type="submission" date="2020-11" db="EMBL/GenBank/DDBJ databases">
        <authorList>
            <person name="Whitehead M."/>
        </authorList>
    </citation>
    <scope>NUCLEOTIDE SEQUENCE</scope>
    <source>
        <strain evidence="2">EGII</strain>
    </source>
</reference>
<evidence type="ECO:0000313" key="2">
    <source>
        <dbReference type="EMBL" id="CAD6997259.1"/>
    </source>
</evidence>
<evidence type="ECO:0000256" key="1">
    <source>
        <dbReference type="SAM" id="MobiDB-lite"/>
    </source>
</evidence>
<keyword evidence="3" id="KW-1185">Reference proteome</keyword>